<keyword evidence="1" id="KW-0238">DNA-binding</keyword>
<feature type="region of interest" description="Disordered" evidence="2">
    <location>
        <begin position="35"/>
        <end position="79"/>
    </location>
</feature>
<feature type="domain" description="Floricaula/Leafy protein SAM" evidence="3">
    <location>
        <begin position="108"/>
        <end position="169"/>
    </location>
</feature>
<feature type="region of interest" description="Disordered" evidence="2">
    <location>
        <begin position="171"/>
        <end position="213"/>
    </location>
</feature>
<dbReference type="InterPro" id="IPR002910">
    <property type="entry name" value="FLO_LFY"/>
</dbReference>
<evidence type="ECO:0000313" key="4">
    <source>
        <dbReference type="EMBL" id="CAK9866895.1"/>
    </source>
</evidence>
<sequence>MHIQSHLLGVKCSAGLCGSLSCPEDTMEELRIIVDDTAESPTKRKQEEKMDGGVIKASSKTNCENGSDNRLRKKGKEKMTPVEQVSIGNGLLFQGKAQRPPGATTAPDLELFFEGFGVRGETIAKVKELGFTSKAFASNLDELPSIIVSSKQNSCHLTVGEEQGIKCTAKHWQKEENSPVSRVSGDNKGASSSQTEGQTQQTFTGQGIPAVPAGNTREVPFGNQGAKVPENASTDLSRDDCLAMGDLDTVKQYQELKLSNQRCNLPAKTISGNEVVAINGWVPSFGVGKDGHIESISDFDAPFNTTGQGSEENM</sequence>
<organism evidence="4 5">
    <name type="scientific">Sphagnum jensenii</name>
    <dbReference type="NCBI Taxonomy" id="128206"/>
    <lineage>
        <taxon>Eukaryota</taxon>
        <taxon>Viridiplantae</taxon>
        <taxon>Streptophyta</taxon>
        <taxon>Embryophyta</taxon>
        <taxon>Bryophyta</taxon>
        <taxon>Sphagnophytina</taxon>
        <taxon>Sphagnopsida</taxon>
        <taxon>Sphagnales</taxon>
        <taxon>Sphagnaceae</taxon>
        <taxon>Sphagnum</taxon>
    </lineage>
</organism>
<reference evidence="4" key="1">
    <citation type="submission" date="2024-03" db="EMBL/GenBank/DDBJ databases">
        <authorList>
            <consortium name="ELIXIR-Norway"/>
            <consortium name="Elixir Norway"/>
        </authorList>
    </citation>
    <scope>NUCLEOTIDE SEQUENCE</scope>
</reference>
<evidence type="ECO:0000313" key="5">
    <source>
        <dbReference type="Proteomes" id="UP001497522"/>
    </source>
</evidence>
<evidence type="ECO:0000256" key="2">
    <source>
        <dbReference type="SAM" id="MobiDB-lite"/>
    </source>
</evidence>
<name>A0ABP1AX89_9BRYO</name>
<keyword evidence="1" id="KW-0804">Transcription</keyword>
<dbReference type="EMBL" id="OZ023717">
    <property type="protein sequence ID" value="CAK9866895.1"/>
    <property type="molecule type" value="Genomic_DNA"/>
</dbReference>
<keyword evidence="5" id="KW-1185">Reference proteome</keyword>
<evidence type="ECO:0000256" key="1">
    <source>
        <dbReference type="RuleBase" id="RU366064"/>
    </source>
</evidence>
<dbReference type="InterPro" id="IPR035079">
    <property type="entry name" value="LFY_SAM"/>
</dbReference>
<keyword evidence="1" id="KW-0539">Nucleus</keyword>
<dbReference type="PANTHER" id="PTHR36079">
    <property type="entry name" value="PROTEIN LEAFY"/>
    <property type="match status" value="1"/>
</dbReference>
<proteinExistence type="inferred from homology"/>
<feature type="compositionally biased region" description="Polar residues" evidence="2">
    <location>
        <begin position="58"/>
        <end position="68"/>
    </location>
</feature>
<keyword evidence="1" id="KW-0010">Activator</keyword>
<accession>A0ABP1AX89</accession>
<comment type="subcellular location">
    <subcellularLocation>
        <location evidence="1">Nucleus</location>
    </subcellularLocation>
</comment>
<feature type="compositionally biased region" description="Basic and acidic residues" evidence="2">
    <location>
        <begin position="41"/>
        <end position="51"/>
    </location>
</feature>
<dbReference type="PANTHER" id="PTHR36079:SF1">
    <property type="entry name" value="PROTEIN LEAFY"/>
    <property type="match status" value="1"/>
</dbReference>
<protein>
    <recommendedName>
        <fullName evidence="1">Floricaula/leafy-like transcription factor</fullName>
    </recommendedName>
</protein>
<dbReference type="Pfam" id="PF01698">
    <property type="entry name" value="SAM_LFY"/>
    <property type="match status" value="1"/>
</dbReference>
<comment type="similarity">
    <text evidence="1">Belongs to the FLO/LFY family.</text>
</comment>
<evidence type="ECO:0000259" key="3">
    <source>
        <dbReference type="Pfam" id="PF01698"/>
    </source>
</evidence>
<comment type="function">
    <text evidence="1">Probable transcription factor.</text>
</comment>
<dbReference type="Proteomes" id="UP001497522">
    <property type="component" value="Chromosome 16"/>
</dbReference>
<keyword evidence="1" id="KW-0805">Transcription regulation</keyword>
<feature type="compositionally biased region" description="Low complexity" evidence="2">
    <location>
        <begin position="189"/>
        <end position="207"/>
    </location>
</feature>
<gene>
    <name evidence="4" type="ORF">CSSPJE1EN2_LOCUS9890</name>
</gene>